<evidence type="ECO:0000313" key="3">
    <source>
        <dbReference type="Proteomes" id="UP001148838"/>
    </source>
</evidence>
<feature type="compositionally biased region" description="Polar residues" evidence="1">
    <location>
        <begin position="62"/>
        <end position="76"/>
    </location>
</feature>
<dbReference type="Proteomes" id="UP001148838">
    <property type="component" value="Unassembled WGS sequence"/>
</dbReference>
<gene>
    <name evidence="2" type="ORF">ANN_21516</name>
</gene>
<evidence type="ECO:0000313" key="2">
    <source>
        <dbReference type="EMBL" id="KAJ4432877.1"/>
    </source>
</evidence>
<protein>
    <submittedName>
        <fullName evidence="2">Uncharacterized protein</fullName>
    </submittedName>
</protein>
<proteinExistence type="predicted"/>
<reference evidence="2 3" key="1">
    <citation type="journal article" date="2022" name="Allergy">
        <title>Genome assembly and annotation of Periplaneta americana reveal a comprehensive cockroach allergen profile.</title>
        <authorList>
            <person name="Wang L."/>
            <person name="Xiong Q."/>
            <person name="Saelim N."/>
            <person name="Wang L."/>
            <person name="Nong W."/>
            <person name="Wan A.T."/>
            <person name="Shi M."/>
            <person name="Liu X."/>
            <person name="Cao Q."/>
            <person name="Hui J.H.L."/>
            <person name="Sookrung N."/>
            <person name="Leung T.F."/>
            <person name="Tungtrongchitr A."/>
            <person name="Tsui S.K.W."/>
        </authorList>
    </citation>
    <scope>NUCLEOTIDE SEQUENCE [LARGE SCALE GENOMIC DNA]</scope>
    <source>
        <strain evidence="2">PWHHKU_190912</strain>
    </source>
</reference>
<accession>A0ABQ8SGR6</accession>
<keyword evidence="3" id="KW-1185">Reference proteome</keyword>
<dbReference type="EMBL" id="JAJSOF020000029">
    <property type="protein sequence ID" value="KAJ4432877.1"/>
    <property type="molecule type" value="Genomic_DNA"/>
</dbReference>
<organism evidence="2 3">
    <name type="scientific">Periplaneta americana</name>
    <name type="common">American cockroach</name>
    <name type="synonym">Blatta americana</name>
    <dbReference type="NCBI Taxonomy" id="6978"/>
    <lineage>
        <taxon>Eukaryota</taxon>
        <taxon>Metazoa</taxon>
        <taxon>Ecdysozoa</taxon>
        <taxon>Arthropoda</taxon>
        <taxon>Hexapoda</taxon>
        <taxon>Insecta</taxon>
        <taxon>Pterygota</taxon>
        <taxon>Neoptera</taxon>
        <taxon>Polyneoptera</taxon>
        <taxon>Dictyoptera</taxon>
        <taxon>Blattodea</taxon>
        <taxon>Blattoidea</taxon>
        <taxon>Blattidae</taxon>
        <taxon>Blattinae</taxon>
        <taxon>Periplaneta</taxon>
    </lineage>
</organism>
<sequence>MTTANPRPNLGENRVVFVVDKAKIKNACCGIGLAGQQSRQQKPTWAEVLRCSMYHPIKHLKTVSTSPTSENRTGQCPTRVHDDDDYDNNDEYFDGEIDGVCVCDITLFKYARLTSYGVERSFSQYKSLFRDSRHAFVMENLEMTFVVHCNSRPTTSTQVWWGGISSFKCAKCVSAAKAVHGDNTPVKPNNKAEKKIISPTIKLDLPNLQCAESLSVQVDTVRLNSVTILDTVTVILEHVKNLSIVNPVTKSYSSVLSDTVKSRNHAKSAPSSSFPLTQHNSNEVISAVVRSDDITVALSNNVDFDGFQTVTRKKFKKRDPKVGTITTSNLEMTLERIRTKSLFVSRFSPNVNENNIKDSLFNQLKLRSLEITKLKTKYQSYSSFHISGDERDFELIILMSGLLDASLHPLNLSSILLH</sequence>
<feature type="region of interest" description="Disordered" evidence="1">
    <location>
        <begin position="62"/>
        <end position="81"/>
    </location>
</feature>
<comment type="caution">
    <text evidence="2">The sequence shown here is derived from an EMBL/GenBank/DDBJ whole genome shotgun (WGS) entry which is preliminary data.</text>
</comment>
<name>A0ABQ8SGR6_PERAM</name>
<evidence type="ECO:0000256" key="1">
    <source>
        <dbReference type="SAM" id="MobiDB-lite"/>
    </source>
</evidence>